<comment type="caution">
    <text evidence="1">The sequence shown here is derived from an EMBL/GenBank/DDBJ whole genome shotgun (WGS) entry which is preliminary data.</text>
</comment>
<dbReference type="AlphaFoldDB" id="A0A2N3HP82"/>
<sequence length="129" mass="14605">MKIKVLNYIIYGIIMLTLASCGNKTQSDFIYSKADKKVEMVLENNAEFLVVGQPTKAKFVTENIDNQKFLIFGPGIMVNQADKDGFRFTITPIEKTLVDGKLEIQVTERIENGENFTHKFLVPVKTKAE</sequence>
<dbReference type="PROSITE" id="PS51257">
    <property type="entry name" value="PROKAR_LIPOPROTEIN"/>
    <property type="match status" value="1"/>
</dbReference>
<dbReference type="OrthoDB" id="1439877at2"/>
<dbReference type="EMBL" id="PJEO01000008">
    <property type="protein sequence ID" value="PKQ46756.1"/>
    <property type="molecule type" value="Genomic_DNA"/>
</dbReference>
<dbReference type="RefSeq" id="WP_106658093.1">
    <property type="nucleotide sequence ID" value="NZ_PJEO01000008.1"/>
</dbReference>
<gene>
    <name evidence="1" type="ORF">CSW08_01235</name>
</gene>
<dbReference type="Proteomes" id="UP000233435">
    <property type="component" value="Unassembled WGS sequence"/>
</dbReference>
<keyword evidence="2" id="KW-1185">Reference proteome</keyword>
<proteinExistence type="predicted"/>
<name>A0A2N3HP82_9FLAO</name>
<evidence type="ECO:0000313" key="1">
    <source>
        <dbReference type="EMBL" id="PKQ46756.1"/>
    </source>
</evidence>
<accession>A0A2N3HP82</accession>
<organism evidence="1 2">
    <name type="scientific">Confluentibacter flavum</name>
    <dbReference type="NCBI Taxonomy" id="1909700"/>
    <lineage>
        <taxon>Bacteria</taxon>
        <taxon>Pseudomonadati</taxon>
        <taxon>Bacteroidota</taxon>
        <taxon>Flavobacteriia</taxon>
        <taxon>Flavobacteriales</taxon>
        <taxon>Flavobacteriaceae</taxon>
        <taxon>Confluentibacter</taxon>
    </lineage>
</organism>
<evidence type="ECO:0000313" key="2">
    <source>
        <dbReference type="Proteomes" id="UP000233435"/>
    </source>
</evidence>
<protein>
    <recommendedName>
        <fullName evidence="3">Lipoprotein</fullName>
    </recommendedName>
</protein>
<evidence type="ECO:0008006" key="3">
    <source>
        <dbReference type="Google" id="ProtNLM"/>
    </source>
</evidence>
<reference evidence="1 2" key="1">
    <citation type="submission" date="2017-12" db="EMBL/GenBank/DDBJ databases">
        <title>Confluentibacter flavum sp. nov., isolated from the saline lake.</title>
        <authorList>
            <person name="Yu L."/>
        </authorList>
    </citation>
    <scope>NUCLEOTIDE SEQUENCE [LARGE SCALE GENOMIC DNA]</scope>
    <source>
        <strain evidence="1 2">3B</strain>
    </source>
</reference>